<feature type="compositionally biased region" description="Gly residues" evidence="1">
    <location>
        <begin position="265"/>
        <end position="274"/>
    </location>
</feature>
<dbReference type="Gramene" id="TraesCS4B03G0001900.1">
    <property type="protein sequence ID" value="TraesCS4B03G0001900.1.CDS"/>
    <property type="gene ID" value="TraesCS4B03G0001900"/>
</dbReference>
<feature type="region of interest" description="Disordered" evidence="1">
    <location>
        <begin position="170"/>
        <end position="195"/>
    </location>
</feature>
<dbReference type="OMA" id="DPPTDMG"/>
<evidence type="ECO:0000256" key="1">
    <source>
        <dbReference type="SAM" id="MobiDB-lite"/>
    </source>
</evidence>
<evidence type="ECO:0000313" key="2">
    <source>
        <dbReference type="EnsemblPlants" id="TraesCS4B02G001800.1"/>
    </source>
</evidence>
<feature type="region of interest" description="Disordered" evidence="1">
    <location>
        <begin position="265"/>
        <end position="308"/>
    </location>
</feature>
<dbReference type="Gramene" id="TraesCS4B02G001800.1">
    <property type="protein sequence ID" value="TraesCS4B02G001800.1"/>
    <property type="gene ID" value="TraesCS4B02G001800"/>
</dbReference>
<dbReference type="EnsemblPlants" id="TraesCS4B02G001800.1">
    <property type="protein sequence ID" value="TraesCS4B02G001800.1"/>
    <property type="gene ID" value="TraesCS4B02G001800"/>
</dbReference>
<feature type="compositionally biased region" description="Polar residues" evidence="1">
    <location>
        <begin position="125"/>
        <end position="141"/>
    </location>
</feature>
<reference evidence="2" key="1">
    <citation type="submission" date="2018-08" db="EMBL/GenBank/DDBJ databases">
        <authorList>
            <person name="Rossello M."/>
        </authorList>
    </citation>
    <scope>NUCLEOTIDE SEQUENCE [LARGE SCALE GENOMIC DNA]</scope>
    <source>
        <strain evidence="2">cv. Chinese Spring</strain>
    </source>
</reference>
<evidence type="ECO:0000313" key="3">
    <source>
        <dbReference type="Proteomes" id="UP000019116"/>
    </source>
</evidence>
<dbReference type="Gramene" id="TraesRN4B0100002200.1">
    <property type="protein sequence ID" value="TraesRN4B0100002200.1"/>
    <property type="gene ID" value="TraesRN4B0100002200"/>
</dbReference>
<dbReference type="Proteomes" id="UP000019116">
    <property type="component" value="Chromosome 4B"/>
</dbReference>
<keyword evidence="3" id="KW-1185">Reference proteome</keyword>
<proteinExistence type="predicted"/>
<dbReference type="AlphaFoldDB" id="A0A3B6IIT1"/>
<feature type="region of interest" description="Disordered" evidence="1">
    <location>
        <begin position="207"/>
        <end position="230"/>
    </location>
</feature>
<feature type="region of interest" description="Disordered" evidence="1">
    <location>
        <begin position="55"/>
        <end position="141"/>
    </location>
</feature>
<name>A0A3B6IIT1_WHEAT</name>
<sequence length="308" mass="31495">MKITYFHTYNPISNLTYHHNFTRAKASSWSPHTHGHTGDVSHTLFLLLRSSAKQEAKASMASGGSTTPTSTPPRPSGLSARDTVPGVISMDTMSTLHGFPHPKSVPSYTPCRGDPPTDMGRCGSTDITCPSQPSAPSSTPRSISLIAAPMAAAATATPPASSVVIRSDVAASTKHGRRQLPKYSAGSGGDSLDRHSAENSMWLRAAPSTPADRLRSRHTHASADAATNDDMCGAPCAAAASLIPSIWSRVSAKDAITGDGGGGPCACGGGGGGPDARRLIPASVLPSRSSGSATRERSSTGGGGGRRG</sequence>
<organism evidence="2">
    <name type="scientific">Triticum aestivum</name>
    <name type="common">Wheat</name>
    <dbReference type="NCBI Taxonomy" id="4565"/>
    <lineage>
        <taxon>Eukaryota</taxon>
        <taxon>Viridiplantae</taxon>
        <taxon>Streptophyta</taxon>
        <taxon>Embryophyta</taxon>
        <taxon>Tracheophyta</taxon>
        <taxon>Spermatophyta</taxon>
        <taxon>Magnoliopsida</taxon>
        <taxon>Liliopsida</taxon>
        <taxon>Poales</taxon>
        <taxon>Poaceae</taxon>
        <taxon>BOP clade</taxon>
        <taxon>Pooideae</taxon>
        <taxon>Triticodae</taxon>
        <taxon>Triticeae</taxon>
        <taxon>Triticinae</taxon>
        <taxon>Triticum</taxon>
    </lineage>
</organism>
<accession>A0A3B6IIT1</accession>
<protein>
    <submittedName>
        <fullName evidence="2">Uncharacterized protein</fullName>
    </submittedName>
</protein>
<reference evidence="2" key="2">
    <citation type="submission" date="2018-10" db="UniProtKB">
        <authorList>
            <consortium name="EnsemblPlants"/>
        </authorList>
    </citation>
    <scope>IDENTIFICATION</scope>
</reference>